<accession>A0A2P8H2S5</accession>
<dbReference type="Gene3D" id="1.20.144.10">
    <property type="entry name" value="Phosphatidic acid phosphatase type 2/haloperoxidase"/>
    <property type="match status" value="2"/>
</dbReference>
<dbReference type="PANTHER" id="PTHR14969">
    <property type="entry name" value="SPHINGOSINE-1-PHOSPHATE PHOSPHOHYDROLASE"/>
    <property type="match status" value="1"/>
</dbReference>
<feature type="transmembrane region" description="Helical" evidence="1">
    <location>
        <begin position="149"/>
        <end position="166"/>
    </location>
</feature>
<dbReference type="Pfam" id="PF01569">
    <property type="entry name" value="PAP2"/>
    <property type="match status" value="1"/>
</dbReference>
<feature type="transmembrane region" description="Helical" evidence="1">
    <location>
        <begin position="80"/>
        <end position="98"/>
    </location>
</feature>
<keyword evidence="1" id="KW-0472">Membrane</keyword>
<feature type="transmembrane region" description="Helical" evidence="1">
    <location>
        <begin position="51"/>
        <end position="73"/>
    </location>
</feature>
<evidence type="ECO:0000313" key="4">
    <source>
        <dbReference type="Proteomes" id="UP000242682"/>
    </source>
</evidence>
<evidence type="ECO:0000313" key="3">
    <source>
        <dbReference type="EMBL" id="PSL40507.1"/>
    </source>
</evidence>
<evidence type="ECO:0000256" key="1">
    <source>
        <dbReference type="SAM" id="Phobius"/>
    </source>
</evidence>
<dbReference type="InterPro" id="IPR000326">
    <property type="entry name" value="PAP2/HPO"/>
</dbReference>
<keyword evidence="4" id="KW-1185">Reference proteome</keyword>
<dbReference type="EMBL" id="PYAT01000005">
    <property type="protein sequence ID" value="PSL40507.1"/>
    <property type="molecule type" value="Genomic_DNA"/>
</dbReference>
<feature type="transmembrane region" description="Helical" evidence="1">
    <location>
        <begin position="118"/>
        <end position="137"/>
    </location>
</feature>
<dbReference type="SUPFAM" id="SSF48317">
    <property type="entry name" value="Acid phosphatase/Vanadium-dependent haloperoxidase"/>
    <property type="match status" value="1"/>
</dbReference>
<dbReference type="InterPro" id="IPR036938">
    <property type="entry name" value="PAP2/HPO_sf"/>
</dbReference>
<organism evidence="3 4">
    <name type="scientific">Planomicrobium soli</name>
    <dbReference type="NCBI Taxonomy" id="1176648"/>
    <lineage>
        <taxon>Bacteria</taxon>
        <taxon>Bacillati</taxon>
        <taxon>Bacillota</taxon>
        <taxon>Bacilli</taxon>
        <taxon>Bacillales</taxon>
        <taxon>Caryophanaceae</taxon>
        <taxon>Planomicrobium</taxon>
    </lineage>
</organism>
<feature type="transmembrane region" description="Helical" evidence="1">
    <location>
        <begin position="7"/>
        <end position="31"/>
    </location>
</feature>
<name>A0A2P8H2S5_9BACL</name>
<feature type="transmembrane region" description="Helical" evidence="1">
    <location>
        <begin position="172"/>
        <end position="194"/>
    </location>
</feature>
<evidence type="ECO:0000259" key="2">
    <source>
        <dbReference type="SMART" id="SM00014"/>
    </source>
</evidence>
<dbReference type="SMART" id="SM00014">
    <property type="entry name" value="acidPPc"/>
    <property type="match status" value="1"/>
</dbReference>
<sequence length="214" mass="24540">MSSIKKFFYPLAMATLIVFFAILITFPSVQFRQIDIAAFELLGGNAFVDSLSLLGDQWVIMTISIALILYLWIHRKNYRGMLFVFFTAGVGNVLNQLLKRIFDRERPDFPHGLESFSFPSGHAMVGLLYLFTIAYFITEHLNSKLIKRLVWLGAAILAIGIGLSRVAGGEHYFSDVLAGWCAGYSWFVAVAIWYEMRERLFKEYLQKRTTRTVR</sequence>
<keyword evidence="1" id="KW-1133">Transmembrane helix</keyword>
<gene>
    <name evidence="3" type="ORF">B0H99_105285</name>
</gene>
<protein>
    <submittedName>
        <fullName evidence="3">Undecaprenyl-diphosphatase</fullName>
    </submittedName>
</protein>
<dbReference type="Proteomes" id="UP000242682">
    <property type="component" value="Unassembled WGS sequence"/>
</dbReference>
<proteinExistence type="predicted"/>
<dbReference type="PANTHER" id="PTHR14969:SF13">
    <property type="entry name" value="AT30094P"/>
    <property type="match status" value="1"/>
</dbReference>
<dbReference type="CDD" id="cd03392">
    <property type="entry name" value="PAP2_like_2"/>
    <property type="match status" value="1"/>
</dbReference>
<dbReference type="OrthoDB" id="9789113at2"/>
<comment type="caution">
    <text evidence="3">The sequence shown here is derived from an EMBL/GenBank/DDBJ whole genome shotgun (WGS) entry which is preliminary data.</text>
</comment>
<keyword evidence="1" id="KW-0812">Transmembrane</keyword>
<dbReference type="AlphaFoldDB" id="A0A2P8H2S5"/>
<dbReference type="RefSeq" id="WP_106533276.1">
    <property type="nucleotide sequence ID" value="NZ_PYAT01000005.1"/>
</dbReference>
<reference evidence="3 4" key="1">
    <citation type="submission" date="2018-03" db="EMBL/GenBank/DDBJ databases">
        <title>Genomic Encyclopedia of Type Strains, Phase III (KMG-III): the genomes of soil and plant-associated and newly described type strains.</title>
        <authorList>
            <person name="Whitman W."/>
        </authorList>
    </citation>
    <scope>NUCLEOTIDE SEQUENCE [LARGE SCALE GENOMIC DNA]</scope>
    <source>
        <strain evidence="3 4">CGMCC 1.12259</strain>
    </source>
</reference>
<feature type="domain" description="Phosphatidic acid phosphatase type 2/haloperoxidase" evidence="2">
    <location>
        <begin position="80"/>
        <end position="191"/>
    </location>
</feature>